<dbReference type="RefSeq" id="WP_126193833.1">
    <property type="nucleotide sequence ID" value="NZ_PELQ01000071.1"/>
</dbReference>
<dbReference type="Proteomes" id="UP000286928">
    <property type="component" value="Unassembled WGS sequence"/>
</dbReference>
<dbReference type="EMBL" id="PEMD01000057">
    <property type="protein sequence ID" value="RTH34010.1"/>
    <property type="molecule type" value="Genomic_DNA"/>
</dbReference>
<name>A0A430SCC9_THESC</name>
<dbReference type="SUPFAM" id="SSF52540">
    <property type="entry name" value="P-loop containing nucleoside triphosphate hydrolases"/>
    <property type="match status" value="1"/>
</dbReference>
<reference evidence="1 2" key="1">
    <citation type="journal article" date="2019" name="Extremophiles">
        <title>Biogeography of thermophiles and predominance of Thermus scotoductus in domestic water heaters.</title>
        <authorList>
            <person name="Wilpiszeski R.L."/>
            <person name="Zhang Z."/>
            <person name="House C.H."/>
        </authorList>
    </citation>
    <scope>NUCLEOTIDE SEQUENCE [LARGE SCALE GENOMIC DNA]</scope>
    <source>
        <strain evidence="1 2">20_S20</strain>
    </source>
</reference>
<organism evidence="1 2">
    <name type="scientific">Thermus scotoductus</name>
    <dbReference type="NCBI Taxonomy" id="37636"/>
    <lineage>
        <taxon>Bacteria</taxon>
        <taxon>Thermotogati</taxon>
        <taxon>Deinococcota</taxon>
        <taxon>Deinococci</taxon>
        <taxon>Thermales</taxon>
        <taxon>Thermaceae</taxon>
        <taxon>Thermus</taxon>
    </lineage>
</organism>
<gene>
    <name evidence="1" type="ORF">CSW33_02775</name>
</gene>
<comment type="caution">
    <text evidence="1">The sequence shown here is derived from an EMBL/GenBank/DDBJ whole genome shotgun (WGS) entry which is preliminary data.</text>
</comment>
<evidence type="ECO:0008006" key="3">
    <source>
        <dbReference type="Google" id="ProtNLM"/>
    </source>
</evidence>
<dbReference type="InterPro" id="IPR027417">
    <property type="entry name" value="P-loop_NTPase"/>
</dbReference>
<sequence length="732" mass="83600">MKPGLYPLLGPPASGKTTLAREWALEVLKRRGRVYWVGLPHQRAYVYRLFGGEGAVLGLEFMSFQALYYRVLAEGGRLGPLLPGAARVALVGEALRSLYGEEIAPGEARLFARAIAELKRYGLSPFALPKEGEAGRLRRVYFAYERLKEKALDYDDIRHRASRIPLRLFPRPDLVVVDGFREVGPLDLRFLKRLAREVPVLLTLELLPEGLEPWQTLSQRPVKKEVWVLANPVEEARHLLRALKRALASRDLGGEGLDPFEVMVVAPEDRIPGLLLFQDEYGLPLYDGREGALADTEEGERVLALLNPMPTGRDLLALGFSALGRRALRLGLAGEEALALLAEREGLLQEWQAFLALRTPGPNLLAWAEEALERLGVLAKEPFLYRLRLALRADKGNPLAWWRSLLLDESLPPEPNRGVAVLPPLRALGIRAKRAYVLDWVAGRYTLGEGEDYFLLEELRERGLLRRLPRRLRGLDPLFLQALSTRGDEVYLLYPEAGPSGAYEPLEKGMRPEPLPPSGRLEALPEESFTPPLPTSHAPPAHLEVLRRHGECPFRTYLERFPLRLEDGALGWHLLPEERERLLRDPEVGPWLEAYREHWQTMQFWKLWERKPLNLRLDGVRREGDIIHLYRLLPQGGEPDLGPRKRWTEWYALGVLVERRDIREVHLWTWPWMGRPTLRRRQRSAQLPKAVEEVRRQVEEAYSLWQQGAFRPTPGNHCYACGLADICRKEEV</sequence>
<dbReference type="Gene3D" id="3.40.50.300">
    <property type="entry name" value="P-loop containing nucleotide triphosphate hydrolases"/>
    <property type="match status" value="1"/>
</dbReference>
<accession>A0A430SCC9</accession>
<evidence type="ECO:0000313" key="2">
    <source>
        <dbReference type="Proteomes" id="UP000286928"/>
    </source>
</evidence>
<dbReference type="AlphaFoldDB" id="A0A430SCC9"/>
<evidence type="ECO:0000313" key="1">
    <source>
        <dbReference type="EMBL" id="RTH34010.1"/>
    </source>
</evidence>
<proteinExistence type="predicted"/>
<protein>
    <recommendedName>
        <fullName evidence="3">PD-(D/E)XK endonuclease-like domain-containing protein</fullName>
    </recommendedName>
</protein>